<keyword evidence="2" id="KW-1185">Reference proteome</keyword>
<name>A0AAX4J9T4_9MICR</name>
<sequence length="342" mass="40143">MIFILEIIYCGVLAFDENIRDVVYDTESGNYVSTVSSQRASDFLTCENLKVKKNKMEYIGDDLANVLDPSLEFTQDINILDFYDDICDSSKIKNEMDIYFPNNDIELIEIDNNSKNTHIDKPKLIFYTYKTSQLAKDTINKTTFDVKNIEKCFLECKKKIQNFKEEMDRKAPPKKEESMGINLPLQVHKDAWKSYGKIIDIYIGSISKLRKLQLPEIKKKLRKSQAPSNVQNIIYEFIKIFSSFLDIYDMKLKYLPSNLSNKHRMKIYKYNIELFSLFDHIPISKLFKVLKTDLKKIKYGNFDVQIKIDKIFNSMQKKLIKLSSRSNSVINIYKKLILILNQ</sequence>
<gene>
    <name evidence="1" type="ORF">VNE69_02240</name>
</gene>
<reference evidence="1" key="1">
    <citation type="journal article" date="2024" name="BMC Genomics">
        <title>Functional annotation of a divergent genome using sequence and structure-based similarity.</title>
        <authorList>
            <person name="Svedberg D."/>
            <person name="Winiger R.R."/>
            <person name="Berg A."/>
            <person name="Sharma H."/>
            <person name="Tellgren-Roth C."/>
            <person name="Debrunner-Vossbrinck B.A."/>
            <person name="Vossbrinck C.R."/>
            <person name="Barandun J."/>
        </authorList>
    </citation>
    <scope>NUCLEOTIDE SEQUENCE</scope>
    <source>
        <strain evidence="1">Illinois isolate</strain>
    </source>
</reference>
<dbReference type="Proteomes" id="UP001334084">
    <property type="component" value="Chromosome 2"/>
</dbReference>
<evidence type="ECO:0000313" key="1">
    <source>
        <dbReference type="EMBL" id="WUR02721.1"/>
    </source>
</evidence>
<dbReference type="KEGG" id="vnx:VNE69_02240"/>
<protein>
    <submittedName>
        <fullName evidence="1">Uncharacterized protein</fullName>
    </submittedName>
</protein>
<proteinExistence type="predicted"/>
<dbReference type="AlphaFoldDB" id="A0AAX4J9T4"/>
<dbReference type="RefSeq" id="XP_065328866.1">
    <property type="nucleotide sequence ID" value="XM_065472794.1"/>
</dbReference>
<evidence type="ECO:0000313" key="2">
    <source>
        <dbReference type="Proteomes" id="UP001334084"/>
    </source>
</evidence>
<dbReference type="EMBL" id="CP142727">
    <property type="protein sequence ID" value="WUR02721.1"/>
    <property type="molecule type" value="Genomic_DNA"/>
</dbReference>
<dbReference type="GeneID" id="90540530"/>
<accession>A0AAX4J9T4</accession>
<organism evidence="1 2">
    <name type="scientific">Vairimorpha necatrix</name>
    <dbReference type="NCBI Taxonomy" id="6039"/>
    <lineage>
        <taxon>Eukaryota</taxon>
        <taxon>Fungi</taxon>
        <taxon>Fungi incertae sedis</taxon>
        <taxon>Microsporidia</taxon>
        <taxon>Nosematidae</taxon>
        <taxon>Vairimorpha</taxon>
    </lineage>
</organism>